<dbReference type="InterPro" id="IPR050955">
    <property type="entry name" value="Plant_Biomass_Hydrol_Est"/>
</dbReference>
<dbReference type="PANTHER" id="PTHR43037">
    <property type="entry name" value="UNNAMED PRODUCT-RELATED"/>
    <property type="match status" value="1"/>
</dbReference>
<organism evidence="3 4">
    <name type="scientific">Monosiga brevicollis</name>
    <name type="common">Choanoflagellate</name>
    <dbReference type="NCBI Taxonomy" id="81824"/>
    <lineage>
        <taxon>Eukaryota</taxon>
        <taxon>Choanoflagellata</taxon>
        <taxon>Craspedida</taxon>
        <taxon>Salpingoecidae</taxon>
        <taxon>Monosiga</taxon>
    </lineage>
</organism>
<dbReference type="PANTHER" id="PTHR43037:SF4">
    <property type="entry name" value="PEPTIDASE S9 PROLYL OLIGOPEPTIDASE CATALYTIC DOMAIN-CONTAINING PROTEIN"/>
    <property type="match status" value="1"/>
</dbReference>
<dbReference type="KEGG" id="mbr:MONBRDRAFT_5167"/>
<evidence type="ECO:0000313" key="3">
    <source>
        <dbReference type="EMBL" id="EDQ92531.1"/>
    </source>
</evidence>
<dbReference type="EMBL" id="CH991543">
    <property type="protein sequence ID" value="EDQ92531.1"/>
    <property type="molecule type" value="Genomic_DNA"/>
</dbReference>
<dbReference type="InterPro" id="IPR000801">
    <property type="entry name" value="Esterase-like"/>
</dbReference>
<name>A9UQ43_MONBE</name>
<dbReference type="AlphaFoldDB" id="A9UQ43"/>
<proteinExistence type="predicted"/>
<dbReference type="STRING" id="81824.A9UQ43"/>
<evidence type="ECO:0000256" key="2">
    <source>
        <dbReference type="SAM" id="MobiDB-lite"/>
    </source>
</evidence>
<dbReference type="Pfam" id="PF00756">
    <property type="entry name" value="Esterase"/>
    <property type="match status" value="1"/>
</dbReference>
<sequence>MRVRARAQAQVSCRIRNVFPNNPPEREEPASSGMQIHVPDDRRPSLVDGALPTGLVPIHVSNLHAQHALRITAVSSDSSARVELVSATPILIAPGQHALVPIRVQLSTAFRLSCPLVITLTLTAQAQRWPPEEATGEFDHQAPKGMVLSQATPLQLECRRSVNQAFDFTFLDADGAVQLASALAPRSPCPSAPEASWSRGASWTTDLQATLPNARACPVIISFHGTGVSARRQAESYKVSSAVLAAELAQEDEKRRAWLSGVQKGDDWVFGSPNAWLIAPTRHGAHNWEGPGYRTALAALEHLHWLSRHPVFCSSAQQQSCPHECAASLRQQSSSACQRACSVPFRPPVSGSVSDALLNATHQQVGEVQCHARLADIDRLIVTGHSMGGHGAWHFGTHQPDRLLALAPASGWLSKEHYGDSNAWLHFDIGRASLDPLLAAVFEASFRHNDVDKHASNLKGIPIYHRVGTADRTVHPFFHRRLQRILQEQGISAHADELHNKEHWWWDSQKTNDGGAVFDQTFRDFFDQVLNAQPESQCKSGQKARLVVYDVATTGSKWGVRVLAQRMAHGKSLVEIGVEGPGAVVLSTHNVLRLSLTPLRACPELLQGTIRIDDQLMAVTGSFGQPLAFCLCANHSWSRCDAFGVPATHPHAVADQPFAIRPLNPEHLPWAVFINNQFMQTSDVAASIATSAERWQAHEIVLATADNSAALRSWVEAHQPVVTEHFAVNEAWCQLVWLSNASDTACANQSQRASPAASILLTMPAVTSGQVSSELGTQLLLFGMDDASLEALIANTVVPTIPPMARSPFSNMLPDWFMASAQLASEGLGAVRAAGFWQEKPIE</sequence>
<dbReference type="SUPFAM" id="SSF53474">
    <property type="entry name" value="alpha/beta-Hydrolases"/>
    <property type="match status" value="1"/>
</dbReference>
<dbReference type="Gene3D" id="3.40.50.1820">
    <property type="entry name" value="alpha/beta hydrolase"/>
    <property type="match status" value="1"/>
</dbReference>
<evidence type="ECO:0008006" key="5">
    <source>
        <dbReference type="Google" id="ProtNLM"/>
    </source>
</evidence>
<evidence type="ECO:0000313" key="4">
    <source>
        <dbReference type="Proteomes" id="UP000001357"/>
    </source>
</evidence>
<evidence type="ECO:0000256" key="1">
    <source>
        <dbReference type="ARBA" id="ARBA00022729"/>
    </source>
</evidence>
<dbReference type="InParanoid" id="A9UQ43"/>
<gene>
    <name evidence="3" type="ORF">MONBRDRAFT_5167</name>
</gene>
<reference evidence="3 4" key="1">
    <citation type="journal article" date="2008" name="Nature">
        <title>The genome of the choanoflagellate Monosiga brevicollis and the origin of metazoans.</title>
        <authorList>
            <consortium name="JGI Sequencing"/>
            <person name="King N."/>
            <person name="Westbrook M.J."/>
            <person name="Young S.L."/>
            <person name="Kuo A."/>
            <person name="Abedin M."/>
            <person name="Chapman J."/>
            <person name="Fairclough S."/>
            <person name="Hellsten U."/>
            <person name="Isogai Y."/>
            <person name="Letunic I."/>
            <person name="Marr M."/>
            <person name="Pincus D."/>
            <person name="Putnam N."/>
            <person name="Rokas A."/>
            <person name="Wright K.J."/>
            <person name="Zuzow R."/>
            <person name="Dirks W."/>
            <person name="Good M."/>
            <person name="Goodstein D."/>
            <person name="Lemons D."/>
            <person name="Li W."/>
            <person name="Lyons J.B."/>
            <person name="Morris A."/>
            <person name="Nichols S."/>
            <person name="Richter D.J."/>
            <person name="Salamov A."/>
            <person name="Bork P."/>
            <person name="Lim W.A."/>
            <person name="Manning G."/>
            <person name="Miller W.T."/>
            <person name="McGinnis W."/>
            <person name="Shapiro H."/>
            <person name="Tjian R."/>
            <person name="Grigoriev I.V."/>
            <person name="Rokhsar D."/>
        </authorList>
    </citation>
    <scope>NUCLEOTIDE SEQUENCE [LARGE SCALE GENOMIC DNA]</scope>
    <source>
        <strain evidence="4">MX1 / ATCC 50154</strain>
    </source>
</reference>
<dbReference type="InterPro" id="IPR029058">
    <property type="entry name" value="AB_hydrolase_fold"/>
</dbReference>
<dbReference type="RefSeq" id="XP_001742293.1">
    <property type="nucleotide sequence ID" value="XM_001742241.1"/>
</dbReference>
<dbReference type="Proteomes" id="UP000001357">
    <property type="component" value="Unassembled WGS sequence"/>
</dbReference>
<protein>
    <recommendedName>
        <fullName evidence="5">Peptidase S9 prolyl oligopeptidase catalytic domain-containing protein</fullName>
    </recommendedName>
</protein>
<dbReference type="GeneID" id="5887732"/>
<feature type="region of interest" description="Disordered" evidence="2">
    <location>
        <begin position="18"/>
        <end position="38"/>
    </location>
</feature>
<dbReference type="eggNOG" id="ENOG502QS8J">
    <property type="taxonomic scope" value="Eukaryota"/>
</dbReference>
<keyword evidence="4" id="KW-1185">Reference proteome</keyword>
<accession>A9UQ43</accession>
<keyword evidence="1" id="KW-0732">Signal</keyword>